<dbReference type="AlphaFoldDB" id="J4GW12"/>
<dbReference type="Pfam" id="PF17778">
    <property type="entry name" value="WHD_BLACT"/>
    <property type="match status" value="1"/>
</dbReference>
<organism evidence="3 4">
    <name type="scientific">Fibroporia radiculosa</name>
    <dbReference type="NCBI Taxonomy" id="599839"/>
    <lineage>
        <taxon>Eukaryota</taxon>
        <taxon>Fungi</taxon>
        <taxon>Dikarya</taxon>
        <taxon>Basidiomycota</taxon>
        <taxon>Agaricomycotina</taxon>
        <taxon>Agaricomycetes</taxon>
        <taxon>Polyporales</taxon>
        <taxon>Fibroporiaceae</taxon>
        <taxon>Fibroporia</taxon>
    </lineage>
</organism>
<accession>J4GW12</accession>
<dbReference type="STRING" id="599839.J4GW12"/>
<gene>
    <name evidence="3" type="ORF">FIBRA_08013</name>
</gene>
<dbReference type="InterPro" id="IPR036866">
    <property type="entry name" value="RibonucZ/Hydroxyglut_hydro"/>
</dbReference>
<dbReference type="SUPFAM" id="SSF56281">
    <property type="entry name" value="Metallo-hydrolase/oxidoreductase"/>
    <property type="match status" value="1"/>
</dbReference>
<sequence>MWLDNPKTRSLPYNPPRIHKYPLSAPDGKLQSIVDSLSTLPNGSFSPDPSGKPIHDLYDAQKLPVTTTSPDSSRSILEILHTPGHTSDSICLYYPPDCSLFTADTVLGHGSSVFEVLGIYMASLRKIIAFGENGEKYGPVYPGHGPVVSNGLGQVTTYLKHRVARETQILEVIQKPPPSNRYWTTWSIVSSIYADYPRDLWEAAARSVDMHLHKLESDGLVEGQGGEGKHTEWNFIG</sequence>
<proteinExistence type="predicted"/>
<name>J4GW12_9APHY</name>
<dbReference type="InterPro" id="IPR041516">
    <property type="entry name" value="LACTB2_WH"/>
</dbReference>
<dbReference type="RefSeq" id="XP_012185063.1">
    <property type="nucleotide sequence ID" value="XM_012329673.1"/>
</dbReference>
<protein>
    <submittedName>
        <fullName evidence="3">Uncharacterized protein</fullName>
    </submittedName>
</protein>
<evidence type="ECO:0000313" key="4">
    <source>
        <dbReference type="Proteomes" id="UP000006352"/>
    </source>
</evidence>
<dbReference type="GO" id="GO:0044550">
    <property type="term" value="P:secondary metabolite biosynthetic process"/>
    <property type="evidence" value="ECO:0007669"/>
    <property type="project" value="TreeGrafter"/>
</dbReference>
<dbReference type="Gene3D" id="3.60.15.10">
    <property type="entry name" value="Ribonuclease Z/Hydroxyacylglutathione hydrolase-like"/>
    <property type="match status" value="1"/>
</dbReference>
<feature type="domain" description="Metallo-beta-lactamase" evidence="1">
    <location>
        <begin position="74"/>
        <end position="116"/>
    </location>
</feature>
<evidence type="ECO:0000313" key="3">
    <source>
        <dbReference type="EMBL" id="CCM05780.1"/>
    </source>
</evidence>
<dbReference type="Proteomes" id="UP000006352">
    <property type="component" value="Unassembled WGS sequence"/>
</dbReference>
<evidence type="ECO:0000259" key="1">
    <source>
        <dbReference type="Pfam" id="PF00753"/>
    </source>
</evidence>
<feature type="domain" description="LACTB2 winged helix" evidence="2">
    <location>
        <begin position="184"/>
        <end position="226"/>
    </location>
</feature>
<dbReference type="InterPro" id="IPR050662">
    <property type="entry name" value="Sec-metab_biosynth-thioest"/>
</dbReference>
<dbReference type="HOGENOM" id="CLU_048478_1_3_1"/>
<dbReference type="InParanoid" id="J4GW12"/>
<dbReference type="InterPro" id="IPR036388">
    <property type="entry name" value="WH-like_DNA-bd_sf"/>
</dbReference>
<dbReference type="EMBL" id="HE797206">
    <property type="protein sequence ID" value="CCM05780.1"/>
    <property type="molecule type" value="Genomic_DNA"/>
</dbReference>
<reference evidence="3 4" key="1">
    <citation type="journal article" date="2012" name="Appl. Environ. Microbiol.">
        <title>Short-read sequencing for genomic analysis of the brown rot fungus Fibroporia radiculosa.</title>
        <authorList>
            <person name="Tang J.D."/>
            <person name="Perkins A.D."/>
            <person name="Sonstegard T.S."/>
            <person name="Schroeder S.G."/>
            <person name="Burgess S.C."/>
            <person name="Diehl S.V."/>
        </authorList>
    </citation>
    <scope>NUCLEOTIDE SEQUENCE [LARGE SCALE GENOMIC DNA]</scope>
    <source>
        <strain evidence="3 4">TFFH 294</strain>
    </source>
</reference>
<evidence type="ECO:0000259" key="2">
    <source>
        <dbReference type="Pfam" id="PF17778"/>
    </source>
</evidence>
<dbReference type="PANTHER" id="PTHR23131">
    <property type="entry name" value="ENDORIBONUCLEASE LACTB2"/>
    <property type="match status" value="1"/>
</dbReference>
<dbReference type="Gene3D" id="1.10.10.10">
    <property type="entry name" value="Winged helix-like DNA-binding domain superfamily/Winged helix DNA-binding domain"/>
    <property type="match status" value="1"/>
</dbReference>
<dbReference type="InterPro" id="IPR001279">
    <property type="entry name" value="Metallo-B-lactamas"/>
</dbReference>
<dbReference type="Pfam" id="PF00753">
    <property type="entry name" value="Lactamase_B"/>
    <property type="match status" value="1"/>
</dbReference>
<dbReference type="OrthoDB" id="17458at2759"/>
<dbReference type="GeneID" id="24100691"/>
<keyword evidence="4" id="KW-1185">Reference proteome</keyword>
<dbReference type="PANTHER" id="PTHR23131:SF0">
    <property type="entry name" value="ENDORIBONUCLEASE LACTB2"/>
    <property type="match status" value="1"/>
</dbReference>